<dbReference type="PANTHER" id="PTHR43090">
    <property type="entry name" value="1-(5-PHOSPHORIBOSYL)-5-[(5-PHOSPHORIBOSYLAMINO)METHYLIDENEAMINO] IMIDAZOLE-4-CARBOXAMIDE ISOMERASE"/>
    <property type="match status" value="1"/>
</dbReference>
<dbReference type="GO" id="GO:0003949">
    <property type="term" value="F:1-(5-phosphoribosyl)-5-[(5-phosphoribosylamino)methylideneamino]imidazole-4-carboxamide isomerase activity"/>
    <property type="evidence" value="ECO:0007669"/>
    <property type="project" value="UniProtKB-UniRule"/>
</dbReference>
<evidence type="ECO:0000256" key="3">
    <source>
        <dbReference type="ARBA" id="ARBA00005133"/>
    </source>
</evidence>
<dbReference type="EC" id="5.3.1.16" evidence="9"/>
<dbReference type="CDD" id="cd04732">
    <property type="entry name" value="HisA"/>
    <property type="match status" value="1"/>
</dbReference>
<keyword evidence="8 9" id="KW-0413">Isomerase</keyword>
<gene>
    <name evidence="9" type="primary">hisA</name>
    <name evidence="11" type="ORF">CYJ19_10460</name>
</gene>
<dbReference type="InterPro" id="IPR006062">
    <property type="entry name" value="His_biosynth"/>
</dbReference>
<evidence type="ECO:0000313" key="12">
    <source>
        <dbReference type="Proteomes" id="UP000235122"/>
    </source>
</evidence>
<evidence type="ECO:0000256" key="10">
    <source>
        <dbReference type="RuleBase" id="RU003657"/>
    </source>
</evidence>
<dbReference type="Gene3D" id="3.20.20.70">
    <property type="entry name" value="Aldolase class I"/>
    <property type="match status" value="1"/>
</dbReference>
<dbReference type="AlphaFoldDB" id="A0A2I1IKH7"/>
<keyword evidence="5 9" id="KW-0963">Cytoplasm</keyword>
<evidence type="ECO:0000256" key="6">
    <source>
        <dbReference type="ARBA" id="ARBA00022605"/>
    </source>
</evidence>
<keyword evidence="7 9" id="KW-0368">Histidine biosynthesis</keyword>
<protein>
    <recommendedName>
        <fullName evidence="9">1-(5-phosphoribosyl)-5-[(5-phosphoribosylamino)methylideneamino] imidazole-4-carboxamide isomerase</fullName>
        <ecNumber evidence="9">5.3.1.16</ecNumber>
    </recommendedName>
    <alternativeName>
        <fullName evidence="9">Phosphoribosylformimino-5-aminoimidazole carboxamide ribotide isomerase</fullName>
    </alternativeName>
</protein>
<dbReference type="STRING" id="33007.HMPREF3198_01920"/>
<dbReference type="InterPro" id="IPR023016">
    <property type="entry name" value="HisA/PriA"/>
</dbReference>
<evidence type="ECO:0000256" key="2">
    <source>
        <dbReference type="ARBA" id="ARBA00004496"/>
    </source>
</evidence>
<dbReference type="HAMAP" id="MF_01014">
    <property type="entry name" value="HisA"/>
    <property type="match status" value="1"/>
</dbReference>
<dbReference type="InterPro" id="IPR044524">
    <property type="entry name" value="Isoase_HisA-like"/>
</dbReference>
<feature type="active site" description="Proton donor" evidence="9">
    <location>
        <position position="128"/>
    </location>
</feature>
<reference evidence="11 12" key="1">
    <citation type="submission" date="2017-12" db="EMBL/GenBank/DDBJ databases">
        <title>Phylogenetic diversity of female urinary microbiome.</title>
        <authorList>
            <person name="Thomas-White K."/>
            <person name="Wolfe A.J."/>
        </authorList>
    </citation>
    <scope>NUCLEOTIDE SEQUENCE [LARGE SCALE GENOMIC DNA]</scope>
    <source>
        <strain evidence="11 12">UMB0402</strain>
    </source>
</reference>
<keyword evidence="6 9" id="KW-0028">Amino-acid biosynthesis</keyword>
<dbReference type="InterPro" id="IPR011060">
    <property type="entry name" value="RibuloseP-bd_barrel"/>
</dbReference>
<organism evidence="11 12">
    <name type="scientific">Winkia neuii</name>
    <dbReference type="NCBI Taxonomy" id="33007"/>
    <lineage>
        <taxon>Bacteria</taxon>
        <taxon>Bacillati</taxon>
        <taxon>Actinomycetota</taxon>
        <taxon>Actinomycetes</taxon>
        <taxon>Actinomycetales</taxon>
        <taxon>Actinomycetaceae</taxon>
        <taxon>Winkia</taxon>
    </lineage>
</organism>
<comment type="pathway">
    <text evidence="3 9">Amino-acid biosynthesis; L-histidine biosynthesis; L-histidine from 5-phospho-alpha-D-ribose 1-diphosphate: step 4/9.</text>
</comment>
<dbReference type="PANTHER" id="PTHR43090:SF2">
    <property type="entry name" value="1-(5-PHOSPHORIBOSYL)-5-[(5-PHOSPHORIBOSYLAMINO)METHYLIDENEAMINO] IMIDAZOLE-4-CARBOXAMIDE ISOMERASE"/>
    <property type="match status" value="1"/>
</dbReference>
<feature type="active site" description="Proton acceptor" evidence="9">
    <location>
        <position position="9"/>
    </location>
</feature>
<dbReference type="GO" id="GO:0000162">
    <property type="term" value="P:L-tryptophan biosynthetic process"/>
    <property type="evidence" value="ECO:0007669"/>
    <property type="project" value="TreeGrafter"/>
</dbReference>
<accession>A0A2I1IKH7</accession>
<evidence type="ECO:0000256" key="1">
    <source>
        <dbReference type="ARBA" id="ARBA00000901"/>
    </source>
</evidence>
<dbReference type="EMBL" id="PKKO01000006">
    <property type="protein sequence ID" value="PKY71631.1"/>
    <property type="molecule type" value="Genomic_DNA"/>
</dbReference>
<evidence type="ECO:0000256" key="7">
    <source>
        <dbReference type="ARBA" id="ARBA00023102"/>
    </source>
</evidence>
<proteinExistence type="inferred from homology"/>
<sequence>MFELLPAVDVEAGKAVRLSQGKVDEEDDYGSPLEVVRQFIASGSEWIHLVDLDAAYGRGTNADLLRQIVKSVNVKVQISGGVTDEKAIRSALNAGASRVNLSTAALADLEWTEQIIHSYGDFVAVGLDVLGHTLAARGTSYKGPDVLEVVERLNKAGCARYIVTDVSRDGMMSGANLQLLREVADHTDAAIVSSGGVSSLADLKDLAALGVVEGAIVGKALYRGAFSLEQALAAVRN</sequence>
<evidence type="ECO:0000256" key="8">
    <source>
        <dbReference type="ARBA" id="ARBA00023235"/>
    </source>
</evidence>
<dbReference type="UniPathway" id="UPA00031">
    <property type="reaction ID" value="UER00009"/>
</dbReference>
<comment type="similarity">
    <text evidence="4 9 10">Belongs to the HisA/HisF family.</text>
</comment>
<comment type="catalytic activity">
    <reaction evidence="1 9">
        <text>1-(5-phospho-beta-D-ribosyl)-5-[(5-phospho-beta-D-ribosylamino)methylideneamino]imidazole-4-carboxamide = 5-[(5-phospho-1-deoxy-D-ribulos-1-ylimino)methylamino]-1-(5-phospho-beta-D-ribosyl)imidazole-4-carboxamide</text>
        <dbReference type="Rhea" id="RHEA:15469"/>
        <dbReference type="ChEBI" id="CHEBI:58435"/>
        <dbReference type="ChEBI" id="CHEBI:58525"/>
        <dbReference type="EC" id="5.3.1.16"/>
    </reaction>
</comment>
<keyword evidence="12" id="KW-1185">Reference proteome</keyword>
<comment type="subcellular location">
    <subcellularLocation>
        <location evidence="2 9">Cytoplasm</location>
    </subcellularLocation>
</comment>
<dbReference type="GeneID" id="35867277"/>
<evidence type="ECO:0000256" key="5">
    <source>
        <dbReference type="ARBA" id="ARBA00022490"/>
    </source>
</evidence>
<dbReference type="FunFam" id="3.20.20.70:FF:000009">
    <property type="entry name" value="1-(5-phosphoribosyl)-5-[(5-phosphoribosylamino)methylideneamino] imidazole-4-carboxamide isomerase"/>
    <property type="match status" value="1"/>
</dbReference>
<evidence type="ECO:0000256" key="4">
    <source>
        <dbReference type="ARBA" id="ARBA00009667"/>
    </source>
</evidence>
<evidence type="ECO:0000313" key="11">
    <source>
        <dbReference type="EMBL" id="PKY71631.1"/>
    </source>
</evidence>
<comment type="caution">
    <text evidence="11">The sequence shown here is derived from an EMBL/GenBank/DDBJ whole genome shotgun (WGS) entry which is preliminary data.</text>
</comment>
<dbReference type="RefSeq" id="WP_024331495.1">
    <property type="nucleotide sequence ID" value="NZ_JASOXK010000004.1"/>
</dbReference>
<name>A0A2I1IKH7_9ACTO</name>
<dbReference type="Pfam" id="PF00977">
    <property type="entry name" value="His_biosynth"/>
    <property type="match status" value="1"/>
</dbReference>
<dbReference type="GO" id="GO:0000105">
    <property type="term" value="P:L-histidine biosynthetic process"/>
    <property type="evidence" value="ECO:0007669"/>
    <property type="project" value="UniProtKB-UniRule"/>
</dbReference>
<dbReference type="Proteomes" id="UP000235122">
    <property type="component" value="Unassembled WGS sequence"/>
</dbReference>
<dbReference type="SUPFAM" id="SSF51366">
    <property type="entry name" value="Ribulose-phoshate binding barrel"/>
    <property type="match status" value="1"/>
</dbReference>
<evidence type="ECO:0000256" key="9">
    <source>
        <dbReference type="HAMAP-Rule" id="MF_01014"/>
    </source>
</evidence>
<dbReference type="GO" id="GO:0005737">
    <property type="term" value="C:cytoplasm"/>
    <property type="evidence" value="ECO:0007669"/>
    <property type="project" value="UniProtKB-SubCell"/>
</dbReference>
<dbReference type="InterPro" id="IPR013785">
    <property type="entry name" value="Aldolase_TIM"/>
</dbReference>